<proteinExistence type="predicted"/>
<keyword evidence="3" id="KW-1185">Reference proteome</keyword>
<feature type="region of interest" description="Disordered" evidence="1">
    <location>
        <begin position="72"/>
        <end position="99"/>
    </location>
</feature>
<protein>
    <submittedName>
        <fullName evidence="2">Uncharacterized protein</fullName>
    </submittedName>
</protein>
<evidence type="ECO:0000313" key="3">
    <source>
        <dbReference type="Proteomes" id="UP001196413"/>
    </source>
</evidence>
<dbReference type="Gene3D" id="3.40.630.10">
    <property type="entry name" value="Zn peptidases"/>
    <property type="match status" value="1"/>
</dbReference>
<organism evidence="2 3">
    <name type="scientific">Parelaphostrongylus tenuis</name>
    <name type="common">Meningeal worm</name>
    <dbReference type="NCBI Taxonomy" id="148309"/>
    <lineage>
        <taxon>Eukaryota</taxon>
        <taxon>Metazoa</taxon>
        <taxon>Ecdysozoa</taxon>
        <taxon>Nematoda</taxon>
        <taxon>Chromadorea</taxon>
        <taxon>Rhabditida</taxon>
        <taxon>Rhabditina</taxon>
        <taxon>Rhabditomorpha</taxon>
        <taxon>Strongyloidea</taxon>
        <taxon>Metastrongylidae</taxon>
        <taxon>Parelaphostrongylus</taxon>
    </lineage>
</organism>
<evidence type="ECO:0000313" key="2">
    <source>
        <dbReference type="EMBL" id="KAJ1358611.1"/>
    </source>
</evidence>
<dbReference type="SUPFAM" id="SSF53187">
    <property type="entry name" value="Zn-dependent exopeptidases"/>
    <property type="match status" value="1"/>
</dbReference>
<comment type="caution">
    <text evidence="2">The sequence shown here is derived from an EMBL/GenBank/DDBJ whole genome shotgun (WGS) entry which is preliminary data.</text>
</comment>
<name>A0AAD5MZG7_PARTN</name>
<dbReference type="Proteomes" id="UP001196413">
    <property type="component" value="Unassembled WGS sequence"/>
</dbReference>
<evidence type="ECO:0000256" key="1">
    <source>
        <dbReference type="SAM" id="MobiDB-lite"/>
    </source>
</evidence>
<gene>
    <name evidence="2" type="ORF">KIN20_017083</name>
</gene>
<accession>A0AAD5MZG7</accession>
<reference evidence="2" key="1">
    <citation type="submission" date="2021-06" db="EMBL/GenBank/DDBJ databases">
        <title>Parelaphostrongylus tenuis whole genome reference sequence.</title>
        <authorList>
            <person name="Garwood T.J."/>
            <person name="Larsen P.A."/>
            <person name="Fountain-Jones N.M."/>
            <person name="Garbe J.R."/>
            <person name="Macchietto M.G."/>
            <person name="Kania S.A."/>
            <person name="Gerhold R.W."/>
            <person name="Richards J.E."/>
            <person name="Wolf T.M."/>
        </authorList>
    </citation>
    <scope>NUCLEOTIDE SEQUENCE</scope>
    <source>
        <strain evidence="2">MNPRO001-30</strain>
        <tissue evidence="2">Meninges</tissue>
    </source>
</reference>
<dbReference type="AlphaFoldDB" id="A0AAD5MZG7"/>
<sequence length="99" mass="11424">MHLINFSVRLAIVAGGETPFFDLTRYHDFSEFEDYIRSVARTNPNIVQLRLIGYSHERRPLLGLKTHQFHLKTPSKTSERPASSMRFTAIKGRIPSNTH</sequence>
<dbReference type="EMBL" id="JAHQIW010003414">
    <property type="protein sequence ID" value="KAJ1358611.1"/>
    <property type="molecule type" value="Genomic_DNA"/>
</dbReference>